<evidence type="ECO:0000256" key="1">
    <source>
        <dbReference type="SAM" id="MobiDB-lite"/>
    </source>
</evidence>
<dbReference type="Proteomes" id="UP000008063">
    <property type="component" value="Unassembled WGS sequence"/>
</dbReference>
<accession>F8QJL9</accession>
<protein>
    <submittedName>
        <fullName evidence="2">Uncharacterized protein</fullName>
    </submittedName>
</protein>
<name>F8QJL9_SERL3</name>
<keyword evidence="3" id="KW-1185">Reference proteome</keyword>
<reference evidence="3" key="1">
    <citation type="journal article" date="2011" name="Science">
        <title>The plant cell wall-decomposing machinery underlies the functional diversity of forest fungi.</title>
        <authorList>
            <person name="Eastwood D.C."/>
            <person name="Floudas D."/>
            <person name="Binder M."/>
            <person name="Majcherczyk A."/>
            <person name="Schneider P."/>
            <person name="Aerts A."/>
            <person name="Asiegbu F.O."/>
            <person name="Baker S.E."/>
            <person name="Barry K."/>
            <person name="Bendiksby M."/>
            <person name="Blumentritt M."/>
            <person name="Coutinho P.M."/>
            <person name="Cullen D."/>
            <person name="de Vries R.P."/>
            <person name="Gathman A."/>
            <person name="Goodell B."/>
            <person name="Henrissat B."/>
            <person name="Ihrmark K."/>
            <person name="Kauserud H."/>
            <person name="Kohler A."/>
            <person name="LaButti K."/>
            <person name="Lapidus A."/>
            <person name="Lavin J.L."/>
            <person name="Lee Y.-H."/>
            <person name="Lindquist E."/>
            <person name="Lilly W."/>
            <person name="Lucas S."/>
            <person name="Morin E."/>
            <person name="Murat C."/>
            <person name="Oguiza J.A."/>
            <person name="Park J."/>
            <person name="Pisabarro A.G."/>
            <person name="Riley R."/>
            <person name="Rosling A."/>
            <person name="Salamov A."/>
            <person name="Schmidt O."/>
            <person name="Schmutz J."/>
            <person name="Skrede I."/>
            <person name="Stenlid J."/>
            <person name="Wiebenga A."/>
            <person name="Xie X."/>
            <person name="Kuees U."/>
            <person name="Hibbett D.S."/>
            <person name="Hoffmeister D."/>
            <person name="Hoegberg N."/>
            <person name="Martin F."/>
            <person name="Grigoriev I.V."/>
            <person name="Watkinson S.C."/>
        </authorList>
    </citation>
    <scope>NUCLEOTIDE SEQUENCE [LARGE SCALE GENOMIC DNA]</scope>
    <source>
        <strain evidence="3">strain S7.3</strain>
    </source>
</reference>
<feature type="region of interest" description="Disordered" evidence="1">
    <location>
        <begin position="1"/>
        <end position="20"/>
    </location>
</feature>
<sequence length="71" mass="7473">MNVLLEKKETGATGPPPSPNLTVSWLYQWTGCTGPPGQAREGGGVGSSNLEQVSPRQHVVAVAVAKTMDKR</sequence>
<feature type="compositionally biased region" description="Basic and acidic residues" evidence="1">
    <location>
        <begin position="1"/>
        <end position="10"/>
    </location>
</feature>
<dbReference type="EMBL" id="GL945639">
    <property type="protein sequence ID" value="EGN91502.1"/>
    <property type="molecule type" value="Genomic_DNA"/>
</dbReference>
<dbReference type="AlphaFoldDB" id="F8QJL9"/>
<proteinExistence type="predicted"/>
<feature type="region of interest" description="Disordered" evidence="1">
    <location>
        <begin position="34"/>
        <end position="53"/>
    </location>
</feature>
<dbReference type="InParanoid" id="F8QJL9"/>
<dbReference type="HOGENOM" id="CLU_164228_1_1_1"/>
<organism evidence="3">
    <name type="scientific">Serpula lacrymans var. lacrymans (strain S7.3)</name>
    <name type="common">Dry rot fungus</name>
    <dbReference type="NCBI Taxonomy" id="936435"/>
    <lineage>
        <taxon>Eukaryota</taxon>
        <taxon>Fungi</taxon>
        <taxon>Dikarya</taxon>
        <taxon>Basidiomycota</taxon>
        <taxon>Agaricomycotina</taxon>
        <taxon>Agaricomycetes</taxon>
        <taxon>Agaricomycetidae</taxon>
        <taxon>Boletales</taxon>
        <taxon>Coniophorineae</taxon>
        <taxon>Serpulaceae</taxon>
        <taxon>Serpula</taxon>
    </lineage>
</organism>
<evidence type="ECO:0000313" key="3">
    <source>
        <dbReference type="Proteomes" id="UP000008063"/>
    </source>
</evidence>
<gene>
    <name evidence="2" type="ORF">SERLA73DRAFT_192285</name>
</gene>
<evidence type="ECO:0000313" key="2">
    <source>
        <dbReference type="EMBL" id="EGN91502.1"/>
    </source>
</evidence>